<gene>
    <name evidence="4" type="ORF">KDW95_10180</name>
</gene>
<keyword evidence="5" id="KW-1185">Reference proteome</keyword>
<dbReference type="Gene3D" id="3.10.580.10">
    <property type="entry name" value="CBS-domain"/>
    <property type="match status" value="1"/>
</dbReference>
<protein>
    <submittedName>
        <fullName evidence="4">CBS domain-containing protein</fullName>
    </submittedName>
</protein>
<dbReference type="EMBL" id="CP073347">
    <property type="protein sequence ID" value="UTW13971.1"/>
    <property type="molecule type" value="Genomic_DNA"/>
</dbReference>
<reference evidence="4" key="1">
    <citation type="submission" date="2021-04" db="EMBL/GenBank/DDBJ databases">
        <title>Oceanospirillales bacteria with DddD are important DMSP degraders in coastal seawater.</title>
        <authorList>
            <person name="Liu J."/>
        </authorList>
    </citation>
    <scope>NUCLEOTIDE SEQUENCE</scope>
    <source>
        <strain evidence="4">D13-1</strain>
    </source>
</reference>
<evidence type="ECO:0000259" key="3">
    <source>
        <dbReference type="PROSITE" id="PS51371"/>
    </source>
</evidence>
<dbReference type="PANTHER" id="PTHR43080:SF2">
    <property type="entry name" value="CBS DOMAIN-CONTAINING PROTEIN"/>
    <property type="match status" value="1"/>
</dbReference>
<dbReference type="Proteomes" id="UP001058461">
    <property type="component" value="Chromosome"/>
</dbReference>
<dbReference type="SUPFAM" id="SSF54631">
    <property type="entry name" value="CBS-domain pair"/>
    <property type="match status" value="1"/>
</dbReference>
<dbReference type="RefSeq" id="WP_255856166.1">
    <property type="nucleotide sequence ID" value="NZ_CP073347.1"/>
</dbReference>
<dbReference type="SMART" id="SM00116">
    <property type="entry name" value="CBS"/>
    <property type="match status" value="2"/>
</dbReference>
<dbReference type="PANTHER" id="PTHR43080">
    <property type="entry name" value="CBS DOMAIN-CONTAINING PROTEIN CBSX3, MITOCHONDRIAL"/>
    <property type="match status" value="1"/>
</dbReference>
<feature type="domain" description="CBS" evidence="3">
    <location>
        <begin position="77"/>
        <end position="134"/>
    </location>
</feature>
<proteinExistence type="predicted"/>
<dbReference type="CDD" id="cd17775">
    <property type="entry name" value="CBS_pair_bact_arch"/>
    <property type="match status" value="1"/>
</dbReference>
<evidence type="ECO:0000256" key="1">
    <source>
        <dbReference type="ARBA" id="ARBA00023122"/>
    </source>
</evidence>
<accession>A0ABY5HSN2</accession>
<keyword evidence="1 2" id="KW-0129">CBS domain</keyword>
<evidence type="ECO:0000256" key="2">
    <source>
        <dbReference type="PROSITE-ProRule" id="PRU00703"/>
    </source>
</evidence>
<name>A0ABY5HSN2_9GAMM</name>
<feature type="domain" description="CBS" evidence="3">
    <location>
        <begin position="7"/>
        <end position="68"/>
    </location>
</feature>
<evidence type="ECO:0000313" key="4">
    <source>
        <dbReference type="EMBL" id="UTW13971.1"/>
    </source>
</evidence>
<sequence length="150" mass="16482">MSVGETCNREVIVIDHAQNISDAARLMREHHVGNVVVVRTEGDGSRIPVGILTDRDIVIELLARDVDLDALCVGDAMSYDLLTLNENDDVDEAIKQMRAQGVRRAPVVNVQGALVGILAVDDVIGLLSEQLSDLVALLKREQQIERKRHP</sequence>
<dbReference type="PROSITE" id="PS51371">
    <property type="entry name" value="CBS"/>
    <property type="match status" value="2"/>
</dbReference>
<organism evidence="4 5">
    <name type="scientific">Marinobacterium rhizophilum</name>
    <dbReference type="NCBI Taxonomy" id="420402"/>
    <lineage>
        <taxon>Bacteria</taxon>
        <taxon>Pseudomonadati</taxon>
        <taxon>Pseudomonadota</taxon>
        <taxon>Gammaproteobacteria</taxon>
        <taxon>Oceanospirillales</taxon>
        <taxon>Oceanospirillaceae</taxon>
        <taxon>Marinobacterium</taxon>
    </lineage>
</organism>
<dbReference type="InterPro" id="IPR046342">
    <property type="entry name" value="CBS_dom_sf"/>
</dbReference>
<dbReference type="Pfam" id="PF00571">
    <property type="entry name" value="CBS"/>
    <property type="match status" value="2"/>
</dbReference>
<dbReference type="InterPro" id="IPR000644">
    <property type="entry name" value="CBS_dom"/>
</dbReference>
<evidence type="ECO:0000313" key="5">
    <source>
        <dbReference type="Proteomes" id="UP001058461"/>
    </source>
</evidence>
<dbReference type="InterPro" id="IPR051257">
    <property type="entry name" value="Diverse_CBS-Domain"/>
</dbReference>